<proteinExistence type="predicted"/>
<organism evidence="2 3">
    <name type="scientific">Panagrolaimus superbus</name>
    <dbReference type="NCBI Taxonomy" id="310955"/>
    <lineage>
        <taxon>Eukaryota</taxon>
        <taxon>Metazoa</taxon>
        <taxon>Ecdysozoa</taxon>
        <taxon>Nematoda</taxon>
        <taxon>Chromadorea</taxon>
        <taxon>Rhabditida</taxon>
        <taxon>Tylenchina</taxon>
        <taxon>Panagrolaimomorpha</taxon>
        <taxon>Panagrolaimoidea</taxon>
        <taxon>Panagrolaimidae</taxon>
        <taxon>Panagrolaimus</taxon>
    </lineage>
</organism>
<keyword evidence="2" id="KW-1185">Reference proteome</keyword>
<evidence type="ECO:0000256" key="1">
    <source>
        <dbReference type="SAM" id="MobiDB-lite"/>
    </source>
</evidence>
<accession>A0A914YLV0</accession>
<dbReference type="WBParaSite" id="PSU_v2.g20542.t1">
    <property type="protein sequence ID" value="PSU_v2.g20542.t1"/>
    <property type="gene ID" value="PSU_v2.g20542"/>
</dbReference>
<feature type="compositionally biased region" description="Low complexity" evidence="1">
    <location>
        <begin position="29"/>
        <end position="42"/>
    </location>
</feature>
<sequence>MCFSSGRVSPSSYSLAAIGSAAAPEPPQRRSFSRLLQSQQQRPTSEIFESRHHQQQQQQRQEALTPTPTSTMPSYRFDQYQQQQQQQHQRPITPLSQKSRPKSPSLQSLKNGFRKATNCVRRPQGSDGSDGEGDMIKPAASLISMQPSTTTNSSSLYTAISKPTPVNINVNNNNNNNKRYEEIDAVEEAIRSLESFGKLHIFL</sequence>
<name>A0A914YLV0_9BILA</name>
<feature type="compositionally biased region" description="Polar residues" evidence="1">
    <location>
        <begin position="94"/>
        <end position="110"/>
    </location>
</feature>
<protein>
    <submittedName>
        <fullName evidence="3">Uncharacterized protein</fullName>
    </submittedName>
</protein>
<evidence type="ECO:0000313" key="2">
    <source>
        <dbReference type="Proteomes" id="UP000887577"/>
    </source>
</evidence>
<reference evidence="3" key="1">
    <citation type="submission" date="2022-11" db="UniProtKB">
        <authorList>
            <consortium name="WormBaseParasite"/>
        </authorList>
    </citation>
    <scope>IDENTIFICATION</scope>
</reference>
<dbReference type="Proteomes" id="UP000887577">
    <property type="component" value="Unplaced"/>
</dbReference>
<feature type="compositionally biased region" description="Polar residues" evidence="1">
    <location>
        <begin position="62"/>
        <end position="73"/>
    </location>
</feature>
<dbReference type="AlphaFoldDB" id="A0A914YLV0"/>
<feature type="region of interest" description="Disordered" evidence="1">
    <location>
        <begin position="19"/>
        <end position="133"/>
    </location>
</feature>
<feature type="compositionally biased region" description="Low complexity" evidence="1">
    <location>
        <begin position="79"/>
        <end position="89"/>
    </location>
</feature>
<evidence type="ECO:0000313" key="3">
    <source>
        <dbReference type="WBParaSite" id="PSU_v2.g20542.t1"/>
    </source>
</evidence>